<dbReference type="EMBL" id="JABBZE010000596">
    <property type="protein sequence ID" value="NMU93309.1"/>
    <property type="molecule type" value="Genomic_DNA"/>
</dbReference>
<feature type="region of interest" description="Disordered" evidence="1">
    <location>
        <begin position="1"/>
        <end position="23"/>
    </location>
</feature>
<accession>A0A848NJ99</accession>
<reference evidence="2 3" key="1">
    <citation type="submission" date="2020-04" db="EMBL/GenBank/DDBJ databases">
        <title>Achromobacter ruhlandii genome sequencing and assembly.</title>
        <authorList>
            <person name="Martins R.C.R."/>
            <person name="Perdigao-Neto L.V."/>
            <person name="Levin A.S.S."/>
            <person name="Costa S.F."/>
        </authorList>
    </citation>
    <scope>NUCLEOTIDE SEQUENCE [LARGE SCALE GENOMIC DNA]</scope>
    <source>
        <strain evidence="2 3">9035ralo</strain>
    </source>
</reference>
<feature type="non-terminal residue" evidence="2">
    <location>
        <position position="1"/>
    </location>
</feature>
<evidence type="ECO:0000313" key="2">
    <source>
        <dbReference type="EMBL" id="NMU93309.1"/>
    </source>
</evidence>
<gene>
    <name evidence="2" type="ORF">HGQ98_28065</name>
</gene>
<dbReference type="Proteomes" id="UP000542405">
    <property type="component" value="Unassembled WGS sequence"/>
</dbReference>
<comment type="caution">
    <text evidence="2">The sequence shown here is derived from an EMBL/GenBank/DDBJ whole genome shotgun (WGS) entry which is preliminary data.</text>
</comment>
<name>A0A848NJ99_9BURK</name>
<dbReference type="AlphaFoldDB" id="A0A848NJ99"/>
<sequence length="124" mass="13272">LGPRDTEGRTVKPASLGRPADGTPVVIPAELRQRPTPLRLRAVELETGRELASVAARDACLDAPSMDFWGTGGASSAQVPYAQLAVWRSRNLVYAAGARPSLRLAAANELRPAANCRTDWQPAR</sequence>
<protein>
    <submittedName>
        <fullName evidence="2">Uncharacterized protein</fullName>
    </submittedName>
</protein>
<proteinExistence type="predicted"/>
<organism evidence="2 3">
    <name type="scientific">Achromobacter ruhlandii</name>
    <dbReference type="NCBI Taxonomy" id="72557"/>
    <lineage>
        <taxon>Bacteria</taxon>
        <taxon>Pseudomonadati</taxon>
        <taxon>Pseudomonadota</taxon>
        <taxon>Betaproteobacteria</taxon>
        <taxon>Burkholderiales</taxon>
        <taxon>Alcaligenaceae</taxon>
        <taxon>Achromobacter</taxon>
    </lineage>
</organism>
<feature type="compositionally biased region" description="Basic and acidic residues" evidence="1">
    <location>
        <begin position="1"/>
        <end position="10"/>
    </location>
</feature>
<evidence type="ECO:0000256" key="1">
    <source>
        <dbReference type="SAM" id="MobiDB-lite"/>
    </source>
</evidence>
<evidence type="ECO:0000313" key="3">
    <source>
        <dbReference type="Proteomes" id="UP000542405"/>
    </source>
</evidence>